<gene>
    <name evidence="2" type="ORF">K469DRAFT_153678</name>
</gene>
<feature type="region of interest" description="Disordered" evidence="1">
    <location>
        <begin position="120"/>
        <end position="151"/>
    </location>
</feature>
<accession>A0A6A6E662</accession>
<evidence type="ECO:0000256" key="1">
    <source>
        <dbReference type="SAM" id="MobiDB-lite"/>
    </source>
</evidence>
<dbReference type="Proteomes" id="UP000800200">
    <property type="component" value="Unassembled WGS sequence"/>
</dbReference>
<feature type="compositionally biased region" description="Basic and acidic residues" evidence="1">
    <location>
        <begin position="122"/>
        <end position="144"/>
    </location>
</feature>
<dbReference type="AlphaFoldDB" id="A0A6A6E662"/>
<keyword evidence="3" id="KW-1185">Reference proteome</keyword>
<sequence>MNQTRMTCETHVPFDVDALIQNVQGLLEWLKKIKKAIQQTPHSVSASQSKTKRTQPSFDPITISQTLRYVVEEAQRLEAELASPSQNVMSRETRLIVPAPRNPASATYQRMSVAMMLNTGDIRSEERRTELEKDAQEGNTREPDEQNSNGQVKMCRRVIHKMKMRRTVAHELKIHREVIRRSGMGLGAIYKKTCWKAMHRLNRFTRMATNIHHQQIQSLASSP</sequence>
<evidence type="ECO:0000313" key="2">
    <source>
        <dbReference type="EMBL" id="KAF2186069.1"/>
    </source>
</evidence>
<organism evidence="2 3">
    <name type="scientific">Zopfia rhizophila CBS 207.26</name>
    <dbReference type="NCBI Taxonomy" id="1314779"/>
    <lineage>
        <taxon>Eukaryota</taxon>
        <taxon>Fungi</taxon>
        <taxon>Dikarya</taxon>
        <taxon>Ascomycota</taxon>
        <taxon>Pezizomycotina</taxon>
        <taxon>Dothideomycetes</taxon>
        <taxon>Dothideomycetes incertae sedis</taxon>
        <taxon>Zopfiaceae</taxon>
        <taxon>Zopfia</taxon>
    </lineage>
</organism>
<name>A0A6A6E662_9PEZI</name>
<evidence type="ECO:0000313" key="3">
    <source>
        <dbReference type="Proteomes" id="UP000800200"/>
    </source>
</evidence>
<reference evidence="2" key="1">
    <citation type="journal article" date="2020" name="Stud. Mycol.">
        <title>101 Dothideomycetes genomes: a test case for predicting lifestyles and emergence of pathogens.</title>
        <authorList>
            <person name="Haridas S."/>
            <person name="Albert R."/>
            <person name="Binder M."/>
            <person name="Bloem J."/>
            <person name="Labutti K."/>
            <person name="Salamov A."/>
            <person name="Andreopoulos B."/>
            <person name="Baker S."/>
            <person name="Barry K."/>
            <person name="Bills G."/>
            <person name="Bluhm B."/>
            <person name="Cannon C."/>
            <person name="Castanera R."/>
            <person name="Culley D."/>
            <person name="Daum C."/>
            <person name="Ezra D."/>
            <person name="Gonzalez J."/>
            <person name="Henrissat B."/>
            <person name="Kuo A."/>
            <person name="Liang C."/>
            <person name="Lipzen A."/>
            <person name="Lutzoni F."/>
            <person name="Magnuson J."/>
            <person name="Mondo S."/>
            <person name="Nolan M."/>
            <person name="Ohm R."/>
            <person name="Pangilinan J."/>
            <person name="Park H.-J."/>
            <person name="Ramirez L."/>
            <person name="Alfaro M."/>
            <person name="Sun H."/>
            <person name="Tritt A."/>
            <person name="Yoshinaga Y."/>
            <person name="Zwiers L.-H."/>
            <person name="Turgeon B."/>
            <person name="Goodwin S."/>
            <person name="Spatafora J."/>
            <person name="Crous P."/>
            <person name="Grigoriev I."/>
        </authorList>
    </citation>
    <scope>NUCLEOTIDE SEQUENCE</scope>
    <source>
        <strain evidence="2">CBS 207.26</strain>
    </source>
</reference>
<proteinExistence type="predicted"/>
<dbReference type="EMBL" id="ML994631">
    <property type="protein sequence ID" value="KAF2186069.1"/>
    <property type="molecule type" value="Genomic_DNA"/>
</dbReference>
<protein>
    <submittedName>
        <fullName evidence="2">Uncharacterized protein</fullName>
    </submittedName>
</protein>